<evidence type="ECO:0000313" key="2">
    <source>
        <dbReference type="EMBL" id="ACY14838.1"/>
    </source>
</evidence>
<accession>D0LI09</accession>
<name>D0LI09_HALO1</name>
<keyword evidence="3" id="KW-1185">Reference proteome</keyword>
<reference evidence="2 3" key="1">
    <citation type="journal article" date="2010" name="Stand. Genomic Sci.">
        <title>Complete genome sequence of Haliangium ochraceum type strain (SMP-2).</title>
        <authorList>
            <consortium name="US DOE Joint Genome Institute (JGI-PGF)"/>
            <person name="Ivanova N."/>
            <person name="Daum C."/>
            <person name="Lang E."/>
            <person name="Abt B."/>
            <person name="Kopitz M."/>
            <person name="Saunders E."/>
            <person name="Lapidus A."/>
            <person name="Lucas S."/>
            <person name="Glavina Del Rio T."/>
            <person name="Nolan M."/>
            <person name="Tice H."/>
            <person name="Copeland A."/>
            <person name="Cheng J.F."/>
            <person name="Chen F."/>
            <person name="Bruce D."/>
            <person name="Goodwin L."/>
            <person name="Pitluck S."/>
            <person name="Mavromatis K."/>
            <person name="Pati A."/>
            <person name="Mikhailova N."/>
            <person name="Chen A."/>
            <person name="Palaniappan K."/>
            <person name="Land M."/>
            <person name="Hauser L."/>
            <person name="Chang Y.J."/>
            <person name="Jeffries C.D."/>
            <person name="Detter J.C."/>
            <person name="Brettin T."/>
            <person name="Rohde M."/>
            <person name="Goker M."/>
            <person name="Bristow J."/>
            <person name="Markowitz V."/>
            <person name="Eisen J.A."/>
            <person name="Hugenholtz P."/>
            <person name="Kyrpides N.C."/>
            <person name="Klenk H.P."/>
        </authorList>
    </citation>
    <scope>NUCLEOTIDE SEQUENCE [LARGE SCALE GENOMIC DNA]</scope>
    <source>
        <strain evidence="3">DSM 14365 / CIP 107738 / JCM 11303 / AJ 13395 / SMP-2</strain>
    </source>
</reference>
<dbReference type="Gene3D" id="3.40.50.300">
    <property type="entry name" value="P-loop containing nucleotide triphosphate hydrolases"/>
    <property type="match status" value="1"/>
</dbReference>
<dbReference type="AlphaFoldDB" id="D0LI09"/>
<evidence type="ECO:0000256" key="1">
    <source>
        <dbReference type="SAM" id="MobiDB-lite"/>
    </source>
</evidence>
<dbReference type="eggNOG" id="COG3551">
    <property type="taxonomic scope" value="Bacteria"/>
</dbReference>
<dbReference type="HOGENOM" id="CLU_1394708_0_0_7"/>
<proteinExistence type="predicted"/>
<feature type="region of interest" description="Disordered" evidence="1">
    <location>
        <begin position="93"/>
        <end position="116"/>
    </location>
</feature>
<dbReference type="Proteomes" id="UP000001880">
    <property type="component" value="Chromosome"/>
</dbReference>
<protein>
    <submittedName>
        <fullName evidence="2">Type I phosphodiesterase/nucleotide pyrophosphatase</fullName>
    </submittedName>
</protein>
<dbReference type="InterPro" id="IPR027417">
    <property type="entry name" value="P-loop_NTPase"/>
</dbReference>
<dbReference type="SUPFAM" id="SSF52540">
    <property type="entry name" value="P-loop containing nucleoside triphosphate hydrolases"/>
    <property type="match status" value="1"/>
</dbReference>
<organism evidence="2 3">
    <name type="scientific">Haliangium ochraceum (strain DSM 14365 / JCM 11303 / SMP-2)</name>
    <dbReference type="NCBI Taxonomy" id="502025"/>
    <lineage>
        <taxon>Bacteria</taxon>
        <taxon>Pseudomonadati</taxon>
        <taxon>Myxococcota</taxon>
        <taxon>Polyangia</taxon>
        <taxon>Haliangiales</taxon>
        <taxon>Kofleriaceae</taxon>
        <taxon>Haliangium</taxon>
    </lineage>
</organism>
<sequence length="192" mass="21649">MMMQMLHRGGLAALTDAVRSADEDNPRGYFELERVKQTKDDPGWLEAAPGKVVKLISRLLLDLPEPSEGRRYQIIFMRRDLDEVLRSQKKMLVRRGEEPADGEEADTNAGEAQAQSDADMKELFVSHLEEVESWLRSRSDVEALFVSYNRTVSAPRKSAERINGFLGGVLDVDAMVGEIDPDLYRNRKPAEG</sequence>
<dbReference type="KEGG" id="hoh:Hoch_2295"/>
<dbReference type="EMBL" id="CP001804">
    <property type="protein sequence ID" value="ACY14838.1"/>
    <property type="molecule type" value="Genomic_DNA"/>
</dbReference>
<evidence type="ECO:0000313" key="3">
    <source>
        <dbReference type="Proteomes" id="UP000001880"/>
    </source>
</evidence>
<dbReference type="STRING" id="502025.Hoch_2295"/>
<gene>
    <name evidence="2" type="ordered locus">Hoch_2295</name>
</gene>